<reference evidence="6" key="1">
    <citation type="submission" date="2015-09" db="EMBL/GenBank/DDBJ databases">
        <authorList>
            <consortium name="Pathogen Informatics"/>
        </authorList>
    </citation>
    <scope>NUCLEOTIDE SEQUENCE</scope>
    <source>
        <strain evidence="6">2789STDY5834896</strain>
    </source>
</reference>
<evidence type="ECO:0000256" key="3">
    <source>
        <dbReference type="ARBA" id="ARBA00022801"/>
    </source>
</evidence>
<keyword evidence="2" id="KW-0540">Nuclease</keyword>
<feature type="compositionally biased region" description="Basic and acidic residues" evidence="4">
    <location>
        <begin position="188"/>
        <end position="198"/>
    </location>
</feature>
<dbReference type="EMBL" id="FMHG01000001">
    <property type="protein sequence ID" value="SCJ66486.1"/>
    <property type="molecule type" value="Genomic_DNA"/>
</dbReference>
<dbReference type="InterPro" id="IPR011856">
    <property type="entry name" value="tRNA_endonuc-like_dom_sf"/>
</dbReference>
<evidence type="ECO:0000259" key="5">
    <source>
        <dbReference type="SMART" id="SM00990"/>
    </source>
</evidence>
<dbReference type="Gene3D" id="3.40.1350.10">
    <property type="match status" value="1"/>
</dbReference>
<accession>A0A1C6I8N5</accession>
<comment type="cofactor">
    <cofactor evidence="1">
        <name>Mg(2+)</name>
        <dbReference type="ChEBI" id="CHEBI:18420"/>
    </cofactor>
</comment>
<evidence type="ECO:0000256" key="2">
    <source>
        <dbReference type="ARBA" id="ARBA00022722"/>
    </source>
</evidence>
<protein>
    <submittedName>
        <fullName evidence="6">VRR-NUC domain</fullName>
    </submittedName>
</protein>
<evidence type="ECO:0000313" key="6">
    <source>
        <dbReference type="EMBL" id="SCJ66486.1"/>
    </source>
</evidence>
<sequence length="198" mass="21578">MGQKQPPCPTEEVEQIQLMDWVERVGTAQYPELAMLHHIPNGGKRGKGEAGRFRAMGTKSGVPDLCLPVPRGPYHGLYIELKRLRGGTLRPDQRQWLDALTAQGYVACMCRGQEAAKKALLWYISLPAAETQPNWTEATIYDPDPSRYTAGTAPVPAPATPPDHQDPARTSAGRRHTRRSPGPAAGAAHDDREGGGRP</sequence>
<feature type="domain" description="VRR-NUC" evidence="5">
    <location>
        <begin position="9"/>
        <end position="114"/>
    </location>
</feature>
<feature type="region of interest" description="Disordered" evidence="4">
    <location>
        <begin position="137"/>
        <end position="198"/>
    </location>
</feature>
<organism evidence="6">
    <name type="scientific">uncultured Anaerotruncus sp</name>
    <dbReference type="NCBI Taxonomy" id="905011"/>
    <lineage>
        <taxon>Bacteria</taxon>
        <taxon>Bacillati</taxon>
        <taxon>Bacillota</taxon>
        <taxon>Clostridia</taxon>
        <taxon>Eubacteriales</taxon>
        <taxon>Oscillospiraceae</taxon>
        <taxon>Anaerotruncus</taxon>
        <taxon>environmental samples</taxon>
    </lineage>
</organism>
<dbReference type="AlphaFoldDB" id="A0A1C6I8N5"/>
<name>A0A1C6I8N5_9FIRM</name>
<dbReference type="SMART" id="SM00990">
    <property type="entry name" value="VRR_NUC"/>
    <property type="match status" value="1"/>
</dbReference>
<proteinExistence type="predicted"/>
<dbReference type="GO" id="GO:0004518">
    <property type="term" value="F:nuclease activity"/>
    <property type="evidence" value="ECO:0007669"/>
    <property type="project" value="UniProtKB-KW"/>
</dbReference>
<evidence type="ECO:0000256" key="1">
    <source>
        <dbReference type="ARBA" id="ARBA00001946"/>
    </source>
</evidence>
<keyword evidence="3" id="KW-0378">Hydrolase</keyword>
<evidence type="ECO:0000256" key="4">
    <source>
        <dbReference type="SAM" id="MobiDB-lite"/>
    </source>
</evidence>
<gene>
    <name evidence="6" type="ORF">SAMEA3545359_01323</name>
</gene>
<dbReference type="Pfam" id="PF08774">
    <property type="entry name" value="VRR_NUC"/>
    <property type="match status" value="1"/>
</dbReference>
<dbReference type="GO" id="GO:0003676">
    <property type="term" value="F:nucleic acid binding"/>
    <property type="evidence" value="ECO:0007669"/>
    <property type="project" value="InterPro"/>
</dbReference>
<dbReference type="InterPro" id="IPR014883">
    <property type="entry name" value="VRR_NUC"/>
</dbReference>
<dbReference type="GO" id="GO:0016788">
    <property type="term" value="F:hydrolase activity, acting on ester bonds"/>
    <property type="evidence" value="ECO:0007669"/>
    <property type="project" value="InterPro"/>
</dbReference>